<dbReference type="Gene3D" id="3.40.30.10">
    <property type="entry name" value="Glutaredoxin"/>
    <property type="match status" value="1"/>
</dbReference>
<keyword evidence="3" id="KW-1185">Reference proteome</keyword>
<dbReference type="RefSeq" id="WP_344474058.1">
    <property type="nucleotide sequence ID" value="NZ_BAAAQX010000005.1"/>
</dbReference>
<evidence type="ECO:0008006" key="4">
    <source>
        <dbReference type="Google" id="ProtNLM"/>
    </source>
</evidence>
<dbReference type="Proteomes" id="UP001499843">
    <property type="component" value="Unassembled WGS sequence"/>
</dbReference>
<gene>
    <name evidence="2" type="ORF">GCM10009850_026220</name>
</gene>
<proteinExistence type="predicted"/>
<sequence>MSTLGIVIVAVCLIVTTVNLILTAVLFRQLGLMVMGSARGADDSGISIGRKLPALDLIDARTGADVDVHGLRRPQLVFFGSTTCHECAEIYPDIRYLEDHYDLRVVNFLFGSDLADVVSYAGARGVKGPVVVATEGLASAYDVDVSPFAFVVDERGLIVSKGLLNSRGRLIDMLAPVQRVEFDKEAVRENVA</sequence>
<keyword evidence="1" id="KW-0812">Transmembrane</keyword>
<keyword evidence="1" id="KW-0472">Membrane</keyword>
<comment type="caution">
    <text evidence="2">The sequence shown here is derived from an EMBL/GenBank/DDBJ whole genome shotgun (WGS) entry which is preliminary data.</text>
</comment>
<name>A0ABN3CD59_9ACTN</name>
<dbReference type="InterPro" id="IPR036249">
    <property type="entry name" value="Thioredoxin-like_sf"/>
</dbReference>
<reference evidence="2 3" key="1">
    <citation type="journal article" date="2019" name="Int. J. Syst. Evol. Microbiol.">
        <title>The Global Catalogue of Microorganisms (GCM) 10K type strain sequencing project: providing services to taxonomists for standard genome sequencing and annotation.</title>
        <authorList>
            <consortium name="The Broad Institute Genomics Platform"/>
            <consortium name="The Broad Institute Genome Sequencing Center for Infectious Disease"/>
            <person name="Wu L."/>
            <person name="Ma J."/>
        </authorList>
    </citation>
    <scope>NUCLEOTIDE SEQUENCE [LARGE SCALE GENOMIC DNA]</scope>
    <source>
        <strain evidence="2 3">JCM 16114</strain>
    </source>
</reference>
<dbReference type="SUPFAM" id="SSF52833">
    <property type="entry name" value="Thioredoxin-like"/>
    <property type="match status" value="1"/>
</dbReference>
<evidence type="ECO:0000256" key="1">
    <source>
        <dbReference type="SAM" id="Phobius"/>
    </source>
</evidence>
<organism evidence="2 3">
    <name type="scientific">Nonomuraea monospora</name>
    <dbReference type="NCBI Taxonomy" id="568818"/>
    <lineage>
        <taxon>Bacteria</taxon>
        <taxon>Bacillati</taxon>
        <taxon>Actinomycetota</taxon>
        <taxon>Actinomycetes</taxon>
        <taxon>Streptosporangiales</taxon>
        <taxon>Streptosporangiaceae</taxon>
        <taxon>Nonomuraea</taxon>
    </lineage>
</organism>
<accession>A0ABN3CD59</accession>
<dbReference type="EMBL" id="BAAAQX010000005">
    <property type="protein sequence ID" value="GAA2207164.1"/>
    <property type="molecule type" value="Genomic_DNA"/>
</dbReference>
<protein>
    <recommendedName>
        <fullName evidence="4">Thioredoxin domain-containing protein</fullName>
    </recommendedName>
</protein>
<keyword evidence="1" id="KW-1133">Transmembrane helix</keyword>
<evidence type="ECO:0000313" key="3">
    <source>
        <dbReference type="Proteomes" id="UP001499843"/>
    </source>
</evidence>
<evidence type="ECO:0000313" key="2">
    <source>
        <dbReference type="EMBL" id="GAA2207164.1"/>
    </source>
</evidence>
<feature type="transmembrane region" description="Helical" evidence="1">
    <location>
        <begin position="6"/>
        <end position="27"/>
    </location>
</feature>